<proteinExistence type="predicted"/>
<evidence type="ECO:0000313" key="2">
    <source>
        <dbReference type="Proteomes" id="UP001187192"/>
    </source>
</evidence>
<dbReference type="EMBL" id="BTGU01000018">
    <property type="protein sequence ID" value="GMN44538.1"/>
    <property type="molecule type" value="Genomic_DNA"/>
</dbReference>
<comment type="caution">
    <text evidence="1">The sequence shown here is derived from an EMBL/GenBank/DDBJ whole genome shotgun (WGS) entry which is preliminary data.</text>
</comment>
<accession>A0AA87ZYA3</accession>
<sequence>MSQLISSFDLMTFVAPVVSAKGGSSNWEEFLKIKVFLGTFVVDLKELVLTFELFCLSIMLPMRGCRLSLVFKKFAHQMKDGWGLATDGKVMFGSDGTSTLYKIDPQTMKVIDKQIVKFNGKEVHNLNELEFINGEVWANVWETDCIARISHDDGGVLGWILLPSLREGLIRKGYHNIDVLNGIAWDNDKNRIFVTGKLWPRLYEIKLHPFQKQPSRGSIERLCLRAPHDFSRP</sequence>
<dbReference type="InterPro" id="IPR007788">
    <property type="entry name" value="QCT"/>
</dbReference>
<protein>
    <recommendedName>
        <fullName evidence="3">Glutaminyl-peptide cyclotransferase</fullName>
    </recommendedName>
</protein>
<dbReference type="SUPFAM" id="SSF63825">
    <property type="entry name" value="YWTD domain"/>
    <property type="match status" value="1"/>
</dbReference>
<dbReference type="PANTHER" id="PTHR31270">
    <property type="entry name" value="GLUTAMINYL-PEPTIDE CYCLOTRANSFERASE"/>
    <property type="match status" value="1"/>
</dbReference>
<dbReference type="AlphaFoldDB" id="A0AA87ZYA3"/>
<name>A0AA87ZYA3_FICCA</name>
<keyword evidence="2" id="KW-1185">Reference proteome</keyword>
<reference evidence="1" key="1">
    <citation type="submission" date="2023-07" db="EMBL/GenBank/DDBJ databases">
        <title>draft genome sequence of fig (Ficus carica).</title>
        <authorList>
            <person name="Takahashi T."/>
            <person name="Nishimura K."/>
        </authorList>
    </citation>
    <scope>NUCLEOTIDE SEQUENCE</scope>
</reference>
<dbReference type="Proteomes" id="UP001187192">
    <property type="component" value="Unassembled WGS sequence"/>
</dbReference>
<dbReference type="PANTHER" id="PTHR31270:SF1">
    <property type="entry name" value="GLUTAMINYL-PEPTIDE CYCLOTRANSFERASE"/>
    <property type="match status" value="1"/>
</dbReference>
<evidence type="ECO:0008006" key="3">
    <source>
        <dbReference type="Google" id="ProtNLM"/>
    </source>
</evidence>
<organism evidence="1 2">
    <name type="scientific">Ficus carica</name>
    <name type="common">Common fig</name>
    <dbReference type="NCBI Taxonomy" id="3494"/>
    <lineage>
        <taxon>Eukaryota</taxon>
        <taxon>Viridiplantae</taxon>
        <taxon>Streptophyta</taxon>
        <taxon>Embryophyta</taxon>
        <taxon>Tracheophyta</taxon>
        <taxon>Spermatophyta</taxon>
        <taxon>Magnoliopsida</taxon>
        <taxon>eudicotyledons</taxon>
        <taxon>Gunneridae</taxon>
        <taxon>Pentapetalae</taxon>
        <taxon>rosids</taxon>
        <taxon>fabids</taxon>
        <taxon>Rosales</taxon>
        <taxon>Moraceae</taxon>
        <taxon>Ficeae</taxon>
        <taxon>Ficus</taxon>
    </lineage>
</organism>
<dbReference type="Pfam" id="PF05096">
    <property type="entry name" value="Glu_cyclase_2"/>
    <property type="match status" value="1"/>
</dbReference>
<gene>
    <name evidence="1" type="ORF">TIFTF001_013728</name>
</gene>
<evidence type="ECO:0000313" key="1">
    <source>
        <dbReference type="EMBL" id="GMN44538.1"/>
    </source>
</evidence>
<dbReference type="GO" id="GO:0016603">
    <property type="term" value="F:glutaminyl-peptide cyclotransferase activity"/>
    <property type="evidence" value="ECO:0007669"/>
    <property type="project" value="InterPro"/>
</dbReference>